<reference evidence="2" key="1">
    <citation type="submission" date="2019-12" db="EMBL/GenBank/DDBJ databases">
        <title>Genome sequencing and annotation of Brassica cretica.</title>
        <authorList>
            <person name="Studholme D.J."/>
            <person name="Sarris P.F."/>
        </authorList>
    </citation>
    <scope>NUCLEOTIDE SEQUENCE</scope>
    <source>
        <strain evidence="2">PFS-001/15</strain>
        <tissue evidence="2">Leaf</tissue>
    </source>
</reference>
<comment type="caution">
    <text evidence="2">The sequence shown here is derived from an EMBL/GenBank/DDBJ whole genome shotgun (WGS) entry which is preliminary data.</text>
</comment>
<dbReference type="EMBL" id="QGKW02001988">
    <property type="protein sequence ID" value="KAF2552258.1"/>
    <property type="molecule type" value="Genomic_DNA"/>
</dbReference>
<evidence type="ECO:0000313" key="2">
    <source>
        <dbReference type="EMBL" id="KAF2552258.1"/>
    </source>
</evidence>
<feature type="compositionally biased region" description="Low complexity" evidence="1">
    <location>
        <begin position="112"/>
        <end position="128"/>
    </location>
</feature>
<sequence length="136" mass="14717">MYFLSNSRIKSAKVNLPGPKWPNRIPSHHNRASPRRYYIVNLSDSSGGHSIISNFRSKLSFQSFAAVVVAVAVDPGYDEQTAELDPAAMEPEEGEPAEREPDDLADRESIDPESVGPAASESAGPAASEPEHHASF</sequence>
<dbReference type="AlphaFoldDB" id="A0A8S9H8F1"/>
<feature type="compositionally biased region" description="Basic and acidic residues" evidence="1">
    <location>
        <begin position="96"/>
        <end position="110"/>
    </location>
</feature>
<dbReference type="Proteomes" id="UP000712281">
    <property type="component" value="Unassembled WGS sequence"/>
</dbReference>
<organism evidence="2 3">
    <name type="scientific">Brassica cretica</name>
    <name type="common">Mustard</name>
    <dbReference type="NCBI Taxonomy" id="69181"/>
    <lineage>
        <taxon>Eukaryota</taxon>
        <taxon>Viridiplantae</taxon>
        <taxon>Streptophyta</taxon>
        <taxon>Embryophyta</taxon>
        <taxon>Tracheophyta</taxon>
        <taxon>Spermatophyta</taxon>
        <taxon>Magnoliopsida</taxon>
        <taxon>eudicotyledons</taxon>
        <taxon>Gunneridae</taxon>
        <taxon>Pentapetalae</taxon>
        <taxon>rosids</taxon>
        <taxon>malvids</taxon>
        <taxon>Brassicales</taxon>
        <taxon>Brassicaceae</taxon>
        <taxon>Brassiceae</taxon>
        <taxon>Brassica</taxon>
    </lineage>
</organism>
<protein>
    <submittedName>
        <fullName evidence="2">Uncharacterized protein</fullName>
    </submittedName>
</protein>
<proteinExistence type="predicted"/>
<evidence type="ECO:0000256" key="1">
    <source>
        <dbReference type="SAM" id="MobiDB-lite"/>
    </source>
</evidence>
<accession>A0A8S9H8F1</accession>
<feature type="region of interest" description="Disordered" evidence="1">
    <location>
        <begin position="79"/>
        <end position="136"/>
    </location>
</feature>
<gene>
    <name evidence="2" type="ORF">F2Q68_00034249</name>
</gene>
<name>A0A8S9H8F1_BRACR</name>
<evidence type="ECO:0000313" key="3">
    <source>
        <dbReference type="Proteomes" id="UP000712281"/>
    </source>
</evidence>